<sequence length="306" mass="36270">MYSSMLLIAGLGYYLFVYQGVEGMQQQSSRENDEDETVHYPKTHDEAVKYMMYSKLPWNQNLGGTYVYSKYFPHNSLPTDESRQKILTEFGHRVGDMRATGYFSKSPLRYIDKVDMSLELTTVRSMRPEDALEQYQRQMRYLSMFTKQANPFETLRKLIGNASMYSRPTKDDYRSGEQYSGNYALFLQDYYFHLYYPTRNEWNIYVVQQQSRLTEVEKDVFTFLDKQKVQDVLDEKGEVVVTLFSTTGLELLANLLKADRTVVPQLERYEAAFTDDMWKRYFPYTWAEVNRKEAKSELDDWLGRLE</sequence>
<comment type="caution">
    <text evidence="1">The sequence shown here is derived from an EMBL/GenBank/DDBJ whole genome shotgun (WGS) entry which is preliminary data.</text>
</comment>
<gene>
    <name evidence="1" type="ORF">VC81_06475</name>
</gene>
<organism evidence="1 2">
    <name type="scientific">Levilactobacillus spicheri</name>
    <dbReference type="NCBI Taxonomy" id="216463"/>
    <lineage>
        <taxon>Bacteria</taxon>
        <taxon>Bacillati</taxon>
        <taxon>Bacillota</taxon>
        <taxon>Bacilli</taxon>
        <taxon>Lactobacillales</taxon>
        <taxon>Lactobacillaceae</taxon>
        <taxon>Levilactobacillus</taxon>
    </lineage>
</organism>
<evidence type="ECO:0000313" key="1">
    <source>
        <dbReference type="EMBL" id="KJW12729.1"/>
    </source>
</evidence>
<reference evidence="1 2" key="1">
    <citation type="submission" date="2015-03" db="EMBL/GenBank/DDBJ databases">
        <authorList>
            <person name="Zheng J."/>
            <person name="Ganezle M."/>
        </authorList>
    </citation>
    <scope>NUCLEOTIDE SEQUENCE [LARGE SCALE GENOMIC DNA]</scope>
    <source>
        <strain evidence="1 2">LP38</strain>
    </source>
</reference>
<dbReference type="PATRIC" id="fig|216463.3.peg.396"/>
<dbReference type="RefSeq" id="WP_045807266.1">
    <property type="nucleotide sequence ID" value="NZ_JZCR01000015.1"/>
</dbReference>
<protein>
    <submittedName>
        <fullName evidence="1">Uncharacterized protein</fullName>
    </submittedName>
</protein>
<evidence type="ECO:0000313" key="2">
    <source>
        <dbReference type="Proteomes" id="UP000033491"/>
    </source>
</evidence>
<dbReference type="Proteomes" id="UP000033491">
    <property type="component" value="Unassembled WGS sequence"/>
</dbReference>
<name>A0A0F3RSZ1_9LACO</name>
<dbReference type="EMBL" id="JZCR01000015">
    <property type="protein sequence ID" value="KJW12729.1"/>
    <property type="molecule type" value="Genomic_DNA"/>
</dbReference>
<proteinExistence type="predicted"/>
<dbReference type="AlphaFoldDB" id="A0A0F3RSZ1"/>
<accession>A0A0F3RSZ1</accession>
<dbReference type="OrthoDB" id="2275643at2"/>